<feature type="compositionally biased region" description="Low complexity" evidence="1">
    <location>
        <begin position="1158"/>
        <end position="1182"/>
    </location>
</feature>
<organism evidence="3 4">
    <name type="scientific">Athelia psychrophila</name>
    <dbReference type="NCBI Taxonomy" id="1759441"/>
    <lineage>
        <taxon>Eukaryota</taxon>
        <taxon>Fungi</taxon>
        <taxon>Dikarya</taxon>
        <taxon>Basidiomycota</taxon>
        <taxon>Agaricomycotina</taxon>
        <taxon>Agaricomycetes</taxon>
        <taxon>Agaricomycetidae</taxon>
        <taxon>Atheliales</taxon>
        <taxon>Atheliaceae</taxon>
        <taxon>Athelia</taxon>
    </lineage>
</organism>
<dbReference type="InterPro" id="IPR001606">
    <property type="entry name" value="ARID_dom"/>
</dbReference>
<sequence length="1236" mass="132945">MADRNQYPMMPQNFNPSLLQQHQLQQAQQQAGLNNNNLGGIPNADSARMWQAMQKAQDTYRAQNGTGMTETQVNQQMASLLQSQNLARMQAQHMGQQSQQQQQQQQQQFGLAAAQIAAGQQPQQHANFHDQQQGQAQMPAQFGGMNPGASQNFGNNQNRAAMMQAFNQSQVSRQLELMGMAQNQQHQSPQAAPANFAGRMAQQGGMGQAGQPQGSPMFSAGQLQAEGSRASPPHPAQLPNQPGAQGLPAGRRPMNFGELRDRAMQIQAYITQQENLAMSLNTQRQGMDPNLFMSKMQTLAGEVRNKKELLSKLTAAMSAAGAQAQQQQHQGPNPGMGSSPAPQHQQLGPSGQAQPAWMAQHGTAQAQGLQMARAALPSRGPSQPQNMQTSPQTHSASLMQQNGMGVPQRPGSTMAPGQLPNQAAQFMQQQQQAQQEQQLRLQQQQAAMQQQAQQQNGMPNQSLPPPLDKAKFEESYAAYRNNRPVNINEQMMQIDGRPIDLHALHFHVLTEGGGNKVTSLDAWSMIGARIGFQAFPATDSKPAMAGPGVGDRLRHIYAEYLQQFETIYVRSVLQKKGMFPPNGNVPGNLGQMNNGGPAANAAQMNAMMMYAHVPAADLHARGVHENVIRFVETHRAQLQRSVKQQMSFRGVVQNAGAASGEQGLGVNGQFSQPQAGPGPSMAQSQARGPQQGLSPAGMSLAPHNGHPPNMNGGMAQQGRPTRPSPEQSHQASNFVAHVKTEFLKNNLPNMTQHIVPDQEKVEYNRVLEQAFHASQEMDPKLPMFFYVLKEGDLIKKLVAIILTTREQRSLISNGTQKYILSLITLRNIIQQLAKCNAQFAAAVQGFTSQPQASAAPASPNPGPNGAPPRPPVIPQQPQYQAQQHPSPHRQPTPQSTQLTPSLAAQSIAGNRPVTLNQPPPAKRKPQPQHQPNASTPSAPTPPASTPAAATPSAATPAAAAAAASPKTPKSPKVKAGVKPKPAPPPPKPRKNSKAVLPIPEAAPPSAPSPSSSLKRPREDEEVNAGTSVVSSAPSPKKAKTEWEAPPSEEVIKKEQQIENIKTDEDANAFLQQMTELLQMAAGNEGEEMSNISETLDMILKGCGQDTSDLGASGSGIAPNMSASDTTTTNADEFQDYFDFTGCAPDEDSSKPATPELVSSSSTNPSPESASDPADAATAAGDNRLANLKVEHSYENDSLRLGAWKEIDGGESAYYHSDRWNWEAPMQVLDQPWAFAS</sequence>
<feature type="compositionally biased region" description="Polar residues" evidence="1">
    <location>
        <begin position="681"/>
        <end position="693"/>
    </location>
</feature>
<dbReference type="InterPro" id="IPR036431">
    <property type="entry name" value="ARID_dom_sf"/>
</dbReference>
<feature type="region of interest" description="Disordered" evidence="1">
    <location>
        <begin position="113"/>
        <end position="142"/>
    </location>
</feature>
<proteinExistence type="predicted"/>
<dbReference type="GO" id="GO:0003677">
    <property type="term" value="F:DNA binding"/>
    <property type="evidence" value="ECO:0007669"/>
    <property type="project" value="InterPro"/>
</dbReference>
<evidence type="ECO:0000313" key="4">
    <source>
        <dbReference type="Proteomes" id="UP000076532"/>
    </source>
</evidence>
<feature type="compositionally biased region" description="Pro residues" evidence="1">
    <location>
        <begin position="858"/>
        <end position="874"/>
    </location>
</feature>
<feature type="region of interest" description="Disordered" evidence="1">
    <location>
        <begin position="87"/>
        <end position="106"/>
    </location>
</feature>
<name>A0A166QN01_9AGAM</name>
<feature type="compositionally biased region" description="Low complexity" evidence="1">
    <location>
        <begin position="90"/>
        <end position="106"/>
    </location>
</feature>
<reference evidence="3 4" key="1">
    <citation type="journal article" date="2016" name="Mol. Biol. Evol.">
        <title>Comparative Genomics of Early-Diverging Mushroom-Forming Fungi Provides Insights into the Origins of Lignocellulose Decay Capabilities.</title>
        <authorList>
            <person name="Nagy L.G."/>
            <person name="Riley R."/>
            <person name="Tritt A."/>
            <person name="Adam C."/>
            <person name="Daum C."/>
            <person name="Floudas D."/>
            <person name="Sun H."/>
            <person name="Yadav J.S."/>
            <person name="Pangilinan J."/>
            <person name="Larsson K.H."/>
            <person name="Matsuura K."/>
            <person name="Barry K."/>
            <person name="Labutti K."/>
            <person name="Kuo R."/>
            <person name="Ohm R.A."/>
            <person name="Bhattacharya S.S."/>
            <person name="Shirouzu T."/>
            <person name="Yoshinaga Y."/>
            <person name="Martin F.M."/>
            <person name="Grigoriev I.V."/>
            <person name="Hibbett D.S."/>
        </authorList>
    </citation>
    <scope>NUCLEOTIDE SEQUENCE [LARGE SCALE GENOMIC DNA]</scope>
    <source>
        <strain evidence="3 4">CBS 109695</strain>
    </source>
</reference>
<feature type="region of interest" description="Disordered" evidence="1">
    <location>
        <begin position="200"/>
        <end position="254"/>
    </location>
</feature>
<dbReference type="CDD" id="cd16100">
    <property type="entry name" value="ARID"/>
    <property type="match status" value="1"/>
</dbReference>
<evidence type="ECO:0000256" key="1">
    <source>
        <dbReference type="SAM" id="MobiDB-lite"/>
    </source>
</evidence>
<feature type="region of interest" description="Disordered" evidence="1">
    <location>
        <begin position="1105"/>
        <end position="1182"/>
    </location>
</feature>
<dbReference type="Gene3D" id="1.10.150.60">
    <property type="entry name" value="ARID DNA-binding domain"/>
    <property type="match status" value="1"/>
</dbReference>
<feature type="compositionally biased region" description="Low complexity" evidence="1">
    <location>
        <begin position="318"/>
        <end position="330"/>
    </location>
</feature>
<dbReference type="OrthoDB" id="1938591at2759"/>
<feature type="compositionally biased region" description="Low complexity" evidence="1">
    <location>
        <begin position="945"/>
        <end position="967"/>
    </location>
</feature>
<gene>
    <name evidence="3" type="ORF">FIBSPDRAFT_928183</name>
</gene>
<dbReference type="AlphaFoldDB" id="A0A166QN01"/>
<feature type="region of interest" description="Disordered" evidence="1">
    <location>
        <begin position="423"/>
        <end position="468"/>
    </location>
</feature>
<feature type="compositionally biased region" description="Polar residues" evidence="1">
    <location>
        <begin position="1024"/>
        <end position="1033"/>
    </location>
</feature>
<feature type="compositionally biased region" description="Polar residues" evidence="1">
    <location>
        <begin position="1120"/>
        <end position="1131"/>
    </location>
</feature>
<feature type="compositionally biased region" description="Low complexity" evidence="1">
    <location>
        <begin position="113"/>
        <end position="124"/>
    </location>
</feature>
<keyword evidence="4" id="KW-1185">Reference proteome</keyword>
<dbReference type="EMBL" id="KV417509">
    <property type="protein sequence ID" value="KZP27348.1"/>
    <property type="molecule type" value="Genomic_DNA"/>
</dbReference>
<feature type="compositionally biased region" description="Low complexity" evidence="1">
    <location>
        <begin position="875"/>
        <end position="885"/>
    </location>
</feature>
<feature type="domain" description="ARID" evidence="2">
    <location>
        <begin position="466"/>
        <end position="569"/>
    </location>
</feature>
<dbReference type="STRING" id="436010.A0A166QN01"/>
<dbReference type="PROSITE" id="PS51011">
    <property type="entry name" value="ARID"/>
    <property type="match status" value="1"/>
</dbReference>
<feature type="region of interest" description="Disordered" evidence="1">
    <location>
        <begin position="850"/>
        <end position="1050"/>
    </location>
</feature>
<dbReference type="SUPFAM" id="SSF46774">
    <property type="entry name" value="ARID-like"/>
    <property type="match status" value="1"/>
</dbReference>
<protein>
    <recommendedName>
        <fullName evidence="2">ARID domain-containing protein</fullName>
    </recommendedName>
</protein>
<evidence type="ECO:0000313" key="3">
    <source>
        <dbReference type="EMBL" id="KZP27348.1"/>
    </source>
</evidence>
<feature type="compositionally biased region" description="Low complexity" evidence="1">
    <location>
        <begin position="927"/>
        <end position="937"/>
    </location>
</feature>
<feature type="region of interest" description="Disordered" evidence="1">
    <location>
        <begin position="659"/>
        <end position="731"/>
    </location>
</feature>
<accession>A0A166QN01</accession>
<feature type="compositionally biased region" description="Low complexity" evidence="1">
    <location>
        <begin position="131"/>
        <end position="142"/>
    </location>
</feature>
<feature type="compositionally biased region" description="Polar residues" evidence="1">
    <location>
        <begin position="889"/>
        <end position="916"/>
    </location>
</feature>
<feature type="compositionally biased region" description="Polar residues" evidence="1">
    <location>
        <begin position="380"/>
        <end position="396"/>
    </location>
</feature>
<dbReference type="SMART" id="SM01014">
    <property type="entry name" value="ARID"/>
    <property type="match status" value="1"/>
</dbReference>
<feature type="region of interest" description="Disordered" evidence="1">
    <location>
        <begin position="318"/>
        <end position="396"/>
    </location>
</feature>
<feature type="compositionally biased region" description="Low complexity" evidence="1">
    <location>
        <begin position="423"/>
        <end position="455"/>
    </location>
</feature>
<dbReference type="Pfam" id="PF01388">
    <property type="entry name" value="ARID"/>
    <property type="match status" value="1"/>
</dbReference>
<dbReference type="SMART" id="SM00501">
    <property type="entry name" value="BRIGHT"/>
    <property type="match status" value="1"/>
</dbReference>
<evidence type="ECO:0000259" key="2">
    <source>
        <dbReference type="PROSITE" id="PS51011"/>
    </source>
</evidence>
<feature type="compositionally biased region" description="Polar residues" evidence="1">
    <location>
        <begin position="340"/>
        <end position="353"/>
    </location>
</feature>
<dbReference type="Proteomes" id="UP000076532">
    <property type="component" value="Unassembled WGS sequence"/>
</dbReference>